<dbReference type="InterPro" id="IPR032675">
    <property type="entry name" value="LRR_dom_sf"/>
</dbReference>
<feature type="non-terminal residue" evidence="1">
    <location>
        <position position="1"/>
    </location>
</feature>
<reference evidence="2" key="1">
    <citation type="journal article" date="2014" name="Proc. Natl. Acad. Sci. U.S.A.">
        <title>Extensive sampling of basidiomycete genomes demonstrates inadequacy of the white-rot/brown-rot paradigm for wood decay fungi.</title>
        <authorList>
            <person name="Riley R."/>
            <person name="Salamov A.A."/>
            <person name="Brown D.W."/>
            <person name="Nagy L.G."/>
            <person name="Floudas D."/>
            <person name="Held B.W."/>
            <person name="Levasseur A."/>
            <person name="Lombard V."/>
            <person name="Morin E."/>
            <person name="Otillar R."/>
            <person name="Lindquist E.A."/>
            <person name="Sun H."/>
            <person name="LaButti K.M."/>
            <person name="Schmutz J."/>
            <person name="Jabbour D."/>
            <person name="Luo H."/>
            <person name="Baker S.E."/>
            <person name="Pisabarro A.G."/>
            <person name="Walton J.D."/>
            <person name="Blanchette R.A."/>
            <person name="Henrissat B."/>
            <person name="Martin F."/>
            <person name="Cullen D."/>
            <person name="Hibbett D.S."/>
            <person name="Grigoriev I.V."/>
        </authorList>
    </citation>
    <scope>NUCLEOTIDE SEQUENCE [LARGE SCALE GENOMIC DNA]</scope>
    <source>
        <strain evidence="2">CBS 339.88</strain>
    </source>
</reference>
<organism evidence="1 2">
    <name type="scientific">Galerina marginata (strain CBS 339.88)</name>
    <dbReference type="NCBI Taxonomy" id="685588"/>
    <lineage>
        <taxon>Eukaryota</taxon>
        <taxon>Fungi</taxon>
        <taxon>Dikarya</taxon>
        <taxon>Basidiomycota</taxon>
        <taxon>Agaricomycotina</taxon>
        <taxon>Agaricomycetes</taxon>
        <taxon>Agaricomycetidae</taxon>
        <taxon>Agaricales</taxon>
        <taxon>Agaricineae</taxon>
        <taxon>Strophariaceae</taxon>
        <taxon>Galerina</taxon>
    </lineage>
</organism>
<evidence type="ECO:0008006" key="3">
    <source>
        <dbReference type="Google" id="ProtNLM"/>
    </source>
</evidence>
<dbReference type="Proteomes" id="UP000027222">
    <property type="component" value="Unassembled WGS sequence"/>
</dbReference>
<keyword evidence="2" id="KW-1185">Reference proteome</keyword>
<evidence type="ECO:0000313" key="2">
    <source>
        <dbReference type="Proteomes" id="UP000027222"/>
    </source>
</evidence>
<dbReference type="HOGENOM" id="CLU_045278_0_0_1"/>
<name>A0A067T3Y8_GALM3</name>
<protein>
    <recommendedName>
        <fullName evidence="3">F-box domain-containing protein</fullName>
    </recommendedName>
</protein>
<accession>A0A067T3Y8</accession>
<dbReference type="Gene3D" id="3.80.10.10">
    <property type="entry name" value="Ribonuclease Inhibitor"/>
    <property type="match status" value="1"/>
</dbReference>
<gene>
    <name evidence="1" type="ORF">GALMADRAFT_249556</name>
</gene>
<dbReference type="AlphaFoldDB" id="A0A067T3Y8"/>
<proteinExistence type="predicted"/>
<sequence>MPPGFAPFSHLSQELIDEIIDVLLETEESRWITSQFCPSALVCRAFRHRSQKHAFYSVRPFSHRDSLASSRKRVDDFHGILQQNPRIASYVRRLKLDMNDTNRWLFDDPLFCDIMELVSRTWAVGMRLELSVFGWGGNFQFTNNRRVETRFLKPFITPFITSLDLYSTYNIPLSLLAHCPHLVELKLALVTVEAIRPPNAIDIDHSLCPRPRKFTFESCGDSIRILATGYVDFGYLQHLSVSGCLSDELGDVDLILIASSSSLDHLHLDFRKPGDGLDLYDLGKAPNLGFLSISEICLVDEGSLIELCNLLRTIFSEKSNIKRIALEFMGDLDDEYSLAEFLGGLETSGPLCVVLIKLAEREPLVVEFRLDISLQCEEFSPEEMWERRNKEMRVWSAKNLELVSLLSSNLCLSHYLYSPVFNPQ</sequence>
<evidence type="ECO:0000313" key="1">
    <source>
        <dbReference type="EMBL" id="KDR74649.1"/>
    </source>
</evidence>
<dbReference type="SUPFAM" id="SSF52047">
    <property type="entry name" value="RNI-like"/>
    <property type="match status" value="1"/>
</dbReference>
<dbReference type="EMBL" id="KL142382">
    <property type="protein sequence ID" value="KDR74649.1"/>
    <property type="molecule type" value="Genomic_DNA"/>
</dbReference>